<proteinExistence type="predicted"/>
<dbReference type="Pfam" id="PF13289">
    <property type="entry name" value="SIR2_2"/>
    <property type="match status" value="1"/>
</dbReference>
<dbReference type="InterPro" id="IPR009003">
    <property type="entry name" value="Peptidase_S1_PA"/>
</dbReference>
<dbReference type="Pfam" id="PF13365">
    <property type="entry name" value="Trypsin_2"/>
    <property type="match status" value="1"/>
</dbReference>
<reference evidence="1 2" key="1">
    <citation type="submission" date="2017-01" db="EMBL/GenBank/DDBJ databases">
        <title>The cable genome- insights into the physiology and evolution of filamentous bacteria capable of sulfide oxidation via long distance electron transfer.</title>
        <authorList>
            <person name="Schreiber L."/>
            <person name="Bjerg J.T."/>
            <person name="Boggild A."/>
            <person name="Van De Vossenberg J."/>
            <person name="Meysman F."/>
            <person name="Nielsen L.P."/>
            <person name="Schramm A."/>
            <person name="Kjeldsen K.U."/>
        </authorList>
    </citation>
    <scope>NUCLEOTIDE SEQUENCE [LARGE SCALE GENOMIC DNA]</scope>
    <source>
        <strain evidence="1">MCF</strain>
    </source>
</reference>
<dbReference type="InterPro" id="IPR043504">
    <property type="entry name" value="Peptidase_S1_PA_chymotrypsin"/>
</dbReference>
<dbReference type="SUPFAM" id="SSF50494">
    <property type="entry name" value="Trypsin-like serine proteases"/>
    <property type="match status" value="1"/>
</dbReference>
<evidence type="ECO:0000313" key="2">
    <source>
        <dbReference type="Proteomes" id="UP000287853"/>
    </source>
</evidence>
<dbReference type="EMBL" id="MTKO01000136">
    <property type="protein sequence ID" value="RWX42986.1"/>
    <property type="molecule type" value="Genomic_DNA"/>
</dbReference>
<protein>
    <submittedName>
        <fullName evidence="1">SIR2-like domain-containing protein</fullName>
    </submittedName>
</protein>
<gene>
    <name evidence="1" type="ORF">H206_03293</name>
</gene>
<keyword evidence="2" id="KW-1185">Reference proteome</keyword>
<accession>A0A444IQ86</accession>
<evidence type="ECO:0000313" key="1">
    <source>
        <dbReference type="EMBL" id="RWX42986.1"/>
    </source>
</evidence>
<organism evidence="1 2">
    <name type="scientific">Candidatus Electrothrix aarhusensis</name>
    <dbReference type="NCBI Taxonomy" id="1859131"/>
    <lineage>
        <taxon>Bacteria</taxon>
        <taxon>Pseudomonadati</taxon>
        <taxon>Thermodesulfobacteriota</taxon>
        <taxon>Desulfobulbia</taxon>
        <taxon>Desulfobulbales</taxon>
        <taxon>Desulfobulbaceae</taxon>
        <taxon>Candidatus Electrothrix</taxon>
    </lineage>
</organism>
<name>A0A444IQ86_9BACT</name>
<sequence length="626" mass="70472">MAPSYPENTVWYIEARPWSGPDRKNPGFASDKDVSKGSGVVITLTQELANGERKPRTYILTCAHVVRDSSDYLLEDIICYPPGQGFIRTTENNRLSGKGIAQALPAVVSIYSPCKGERGSRPDELKDDPSSDWVLLEVDESSFRNQASVKTLCEDDLPADQTLQVIGFPGGDATWEDGYIVSATISRGFRVCSSPKPKPGMIDYEGPEETRRGMSGCGMFDEKGTLVGIHRSYTDATMKRSGVRIDGIIRQLQQIHEMEFAPGIRPSSASGDPVTQAKKQLKDLLWDFELDDDLDDLVRNEIKRLSREGVASDDEELLEKIGNAYNDHGEWQALVNFLGTLDKKRKNITAGPDYAKLARQLDRGEVILCLGQEISHLSGAPIPSTAEIKKLLSQDDFHGPLSELCEQKLIAPDSSRTDLINELRDLLDKKNASIALYDLFIELKKPVIVITAGYDKLLQKNLRANERKFVEIYPNMEEGKCLLVYSDQQEQPFCPPDDISSYDLLENGYSIIYRLRGGIVGGQEHLLLAERDYFTFNRLIEQQFPEYISSKMKSSLYSLWFIGHYPQSWEERLLVAFLKELQHKDASSLAVQENIPPFDQDFWQFKKVTVYDINLAEFVRDLGAAL</sequence>
<dbReference type="AlphaFoldDB" id="A0A444IQ86"/>
<dbReference type="Proteomes" id="UP000287853">
    <property type="component" value="Unassembled WGS sequence"/>
</dbReference>
<comment type="caution">
    <text evidence="1">The sequence shown here is derived from an EMBL/GenBank/DDBJ whole genome shotgun (WGS) entry which is preliminary data.</text>
</comment>
<dbReference type="Gene3D" id="2.40.10.10">
    <property type="entry name" value="Trypsin-like serine proteases"/>
    <property type="match status" value="1"/>
</dbReference>